<evidence type="ECO:0000313" key="2">
    <source>
        <dbReference type="EMBL" id="MDR6288462.1"/>
    </source>
</evidence>
<protein>
    <recommendedName>
        <fullName evidence="4">PepSY domain-containing protein</fullName>
    </recommendedName>
</protein>
<comment type="caution">
    <text evidence="2">The sequence shown here is derived from an EMBL/GenBank/DDBJ whole genome shotgun (WGS) entry which is preliminary data.</text>
</comment>
<keyword evidence="1" id="KW-0732">Signal</keyword>
<name>A0ABU1JJG0_9PROT</name>
<accession>A0ABU1JJG0</accession>
<feature type="chain" id="PRO_5046824851" description="PepSY domain-containing protein" evidence="1">
    <location>
        <begin position="34"/>
        <end position="110"/>
    </location>
</feature>
<gene>
    <name evidence="2" type="ORF">E9232_000969</name>
</gene>
<evidence type="ECO:0008006" key="4">
    <source>
        <dbReference type="Google" id="ProtNLM"/>
    </source>
</evidence>
<feature type="signal peptide" evidence="1">
    <location>
        <begin position="1"/>
        <end position="33"/>
    </location>
</feature>
<organism evidence="2 3">
    <name type="scientific">Inquilinus ginsengisoli</name>
    <dbReference type="NCBI Taxonomy" id="363840"/>
    <lineage>
        <taxon>Bacteria</taxon>
        <taxon>Pseudomonadati</taxon>
        <taxon>Pseudomonadota</taxon>
        <taxon>Alphaproteobacteria</taxon>
        <taxon>Rhodospirillales</taxon>
        <taxon>Rhodospirillaceae</taxon>
        <taxon>Inquilinus</taxon>
    </lineage>
</organism>
<dbReference type="Proteomes" id="UP001262410">
    <property type="component" value="Unassembled WGS sequence"/>
</dbReference>
<sequence>MTVRFFSDRFRRRTAAGGAAAILLVAAMAGAQAALPPYWQRAAEIQAILDNGDVARKLDEAPIDRIERVGDDIYRIQAGTCALDIRIVGESRSDPGPRKFHLEIGNPACK</sequence>
<proteinExistence type="predicted"/>
<reference evidence="2 3" key="1">
    <citation type="submission" date="2023-07" db="EMBL/GenBank/DDBJ databases">
        <title>Sorghum-associated microbial communities from plants grown in Nebraska, USA.</title>
        <authorList>
            <person name="Schachtman D."/>
        </authorList>
    </citation>
    <scope>NUCLEOTIDE SEQUENCE [LARGE SCALE GENOMIC DNA]</scope>
    <source>
        <strain evidence="2 3">584</strain>
    </source>
</reference>
<dbReference type="EMBL" id="JAVDPW010000002">
    <property type="protein sequence ID" value="MDR6288462.1"/>
    <property type="molecule type" value="Genomic_DNA"/>
</dbReference>
<evidence type="ECO:0000313" key="3">
    <source>
        <dbReference type="Proteomes" id="UP001262410"/>
    </source>
</evidence>
<dbReference type="RefSeq" id="WP_309792462.1">
    <property type="nucleotide sequence ID" value="NZ_JAVDPW010000002.1"/>
</dbReference>
<evidence type="ECO:0000256" key="1">
    <source>
        <dbReference type="SAM" id="SignalP"/>
    </source>
</evidence>
<keyword evidence="3" id="KW-1185">Reference proteome</keyword>